<proteinExistence type="inferred from homology"/>
<evidence type="ECO:0000313" key="3">
    <source>
        <dbReference type="EMBL" id="MFA9462187.1"/>
    </source>
</evidence>
<dbReference type="SUPFAM" id="SSF64005">
    <property type="entry name" value="Undecaprenyl diphosphate synthase"/>
    <property type="match status" value="1"/>
</dbReference>
<dbReference type="InterPro" id="IPR001441">
    <property type="entry name" value="UPP_synth-like"/>
</dbReference>
<accession>A0ABV4TZ25</accession>
<dbReference type="InterPro" id="IPR036424">
    <property type="entry name" value="UPP_synth-like_sf"/>
</dbReference>
<comment type="similarity">
    <text evidence="2">Belongs to the UPP synthase family. Z-FPP synthase subfamily.</text>
</comment>
<name>A0ABV4TZ25_9GAMM</name>
<reference evidence="3 4" key="1">
    <citation type="submission" date="2024-08" db="EMBL/GenBank/DDBJ databases">
        <title>Whole-genome sequencing of halo(alkali)philic microorganisms from hypersaline lakes.</title>
        <authorList>
            <person name="Sorokin D.Y."/>
            <person name="Merkel A.Y."/>
            <person name="Messina E."/>
            <person name="Yakimov M."/>
        </authorList>
    </citation>
    <scope>NUCLEOTIDE SEQUENCE [LARGE SCALE GENOMIC DNA]</scope>
    <source>
        <strain evidence="3 4">Cl-TMA</strain>
    </source>
</reference>
<dbReference type="Gene3D" id="3.40.1180.10">
    <property type="entry name" value="Decaprenyl diphosphate synthase-like"/>
    <property type="match status" value="1"/>
</dbReference>
<evidence type="ECO:0000256" key="2">
    <source>
        <dbReference type="ARBA" id="ARBA00038453"/>
    </source>
</evidence>
<dbReference type="PANTHER" id="PTHR10291">
    <property type="entry name" value="DEHYDRODOLICHYL DIPHOSPHATE SYNTHASE FAMILY MEMBER"/>
    <property type="match status" value="1"/>
</dbReference>
<comment type="caution">
    <text evidence="3">The sequence shown here is derived from an EMBL/GenBank/DDBJ whole genome shotgun (WGS) entry which is preliminary data.</text>
</comment>
<dbReference type="EMBL" id="JBGUAW010000011">
    <property type="protein sequence ID" value="MFA9462187.1"/>
    <property type="molecule type" value="Genomic_DNA"/>
</dbReference>
<dbReference type="Pfam" id="PF01255">
    <property type="entry name" value="Prenyltransf"/>
    <property type="match status" value="1"/>
</dbReference>
<gene>
    <name evidence="3" type="ORF">ACERLL_15315</name>
</gene>
<evidence type="ECO:0000256" key="1">
    <source>
        <dbReference type="ARBA" id="ARBA00022679"/>
    </source>
</evidence>
<dbReference type="PANTHER" id="PTHR10291:SF43">
    <property type="entry name" value="DEHYDRODOLICHYL DIPHOSPHATE SYNTHASE COMPLEX SUBUNIT DHDDS"/>
    <property type="match status" value="1"/>
</dbReference>
<protein>
    <submittedName>
        <fullName evidence="3">Undecaprenyl diphosphate synthase family protein</fullName>
    </submittedName>
</protein>
<sequence>MSRNRPQHVGFIPDGNRRWAQERGMPKQEGYPFGVEPGLALFEMCRRQGIDEISIYGFTQDNTRRPSEQKDGFSAACVDFGLEVARRGAALLVVGDESAAPFPPALREFRTRQGTGTRVNLLVNYGWEWDLRGLRDTGRLRSDPVPRLDLIVRWGGGRRLSGFLPVQSVYADFYVVEDYWPDFRPEHFRQALDWFRNQDRTLGG</sequence>
<evidence type="ECO:0000313" key="4">
    <source>
        <dbReference type="Proteomes" id="UP001575181"/>
    </source>
</evidence>
<keyword evidence="4" id="KW-1185">Reference proteome</keyword>
<keyword evidence="1" id="KW-0808">Transferase</keyword>
<dbReference type="Proteomes" id="UP001575181">
    <property type="component" value="Unassembled WGS sequence"/>
</dbReference>
<dbReference type="CDD" id="cd00475">
    <property type="entry name" value="Cis_IPPS"/>
    <property type="match status" value="1"/>
</dbReference>
<organism evidence="3 4">
    <name type="scientific">Thiohalorhabdus methylotrophus</name>
    <dbReference type="NCBI Taxonomy" id="3242694"/>
    <lineage>
        <taxon>Bacteria</taxon>
        <taxon>Pseudomonadati</taxon>
        <taxon>Pseudomonadota</taxon>
        <taxon>Gammaproteobacteria</taxon>
        <taxon>Thiohalorhabdales</taxon>
        <taxon>Thiohalorhabdaceae</taxon>
        <taxon>Thiohalorhabdus</taxon>
    </lineage>
</organism>
<dbReference type="RefSeq" id="WP_373656974.1">
    <property type="nucleotide sequence ID" value="NZ_JBGUAW010000011.1"/>
</dbReference>